<evidence type="ECO:0000259" key="13">
    <source>
        <dbReference type="PROSITE" id="PS51656"/>
    </source>
</evidence>
<dbReference type="RefSeq" id="WP_126342365.1">
    <property type="nucleotide sequence ID" value="NZ_CP041698.1"/>
</dbReference>
<dbReference type="EMBL" id="VMRG01000001">
    <property type="protein sequence ID" value="KAA6232407.1"/>
    <property type="molecule type" value="Genomic_DNA"/>
</dbReference>
<dbReference type="Proteomes" id="UP000279908">
    <property type="component" value="Unassembled WGS sequence"/>
</dbReference>
<feature type="binding site" evidence="10">
    <location>
        <position position="153"/>
    </location>
    <ligand>
        <name>[4Fe-4S] cluster</name>
        <dbReference type="ChEBI" id="CHEBI:49883"/>
        <label>3</label>
    </ligand>
</feature>
<feature type="binding site" evidence="10">
    <location>
        <position position="178"/>
    </location>
    <ligand>
        <name>[4Fe-4S] cluster</name>
        <dbReference type="ChEBI" id="CHEBI:49883"/>
        <label>3</label>
    </ligand>
</feature>
<reference evidence="14 18" key="2">
    <citation type="submission" date="2019-07" db="EMBL/GenBank/DDBJ databases">
        <title>Draft genome Sequence of Chlorobium phaeovibrioides sp. strain PhvTcv-s14, from the Phylum Chlorobi.</title>
        <authorList>
            <person name="Babenko V."/>
            <person name="Boldyreva D."/>
            <person name="Kanygina A."/>
            <person name="Selezneva O."/>
            <person name="Akopiyan T."/>
            <person name="Lunina O."/>
        </authorList>
    </citation>
    <scope>NUCLEOTIDE SEQUENCE [LARGE SCALE GENOMIC DNA]</scope>
    <source>
        <strain evidence="14 18">GrTcv12</strain>
    </source>
</reference>
<dbReference type="EC" id="7.-.-.-" evidence="10"/>
<evidence type="ECO:0000313" key="16">
    <source>
        <dbReference type="EMBL" id="RTY40060.1"/>
    </source>
</evidence>
<feature type="region of interest" description="Hydrophobic" evidence="10">
    <location>
        <begin position="1"/>
        <end position="28"/>
    </location>
</feature>
<feature type="domain" description="4Fe-4S ferredoxin-type" evidence="12">
    <location>
        <begin position="238"/>
        <end position="269"/>
    </location>
</feature>
<keyword evidence="11" id="KW-1133">Transmembrane helix</keyword>
<evidence type="ECO:0000256" key="7">
    <source>
        <dbReference type="ARBA" id="ARBA00023004"/>
    </source>
</evidence>
<name>A0A3S0L3D8_CHLPH</name>
<keyword evidence="5 10" id="KW-1278">Translocase</keyword>
<dbReference type="InterPro" id="IPR010207">
    <property type="entry name" value="Elect_transpt_cplx_RnfB/RsxB"/>
</dbReference>
<keyword evidence="7 10" id="KW-0408">Iron</keyword>
<dbReference type="InterPro" id="IPR050395">
    <property type="entry name" value="4Fe4S_Ferredoxin_RnfB"/>
</dbReference>
<feature type="transmembrane region" description="Helical" evidence="11">
    <location>
        <begin position="6"/>
        <end position="28"/>
    </location>
</feature>
<keyword evidence="1 10" id="KW-0813">Transport</keyword>
<proteinExistence type="inferred from homology"/>
<feature type="binding site" evidence="10">
    <location>
        <position position="182"/>
    </location>
    <ligand>
        <name>[4Fe-4S] cluster</name>
        <dbReference type="ChEBI" id="CHEBI:49883"/>
        <label>2</label>
    </ligand>
</feature>
<dbReference type="InterPro" id="IPR017900">
    <property type="entry name" value="4Fe4S_Fe_S_CS"/>
</dbReference>
<dbReference type="HAMAP" id="MF_00463">
    <property type="entry name" value="RsxB_RnfB"/>
    <property type="match status" value="1"/>
</dbReference>
<evidence type="ECO:0000256" key="9">
    <source>
        <dbReference type="ARBA" id="ARBA00023136"/>
    </source>
</evidence>
<evidence type="ECO:0000256" key="6">
    <source>
        <dbReference type="ARBA" id="ARBA00022982"/>
    </source>
</evidence>
<dbReference type="InterPro" id="IPR017896">
    <property type="entry name" value="4Fe4S_Fe-S-bd"/>
</dbReference>
<evidence type="ECO:0000256" key="1">
    <source>
        <dbReference type="ARBA" id="ARBA00022448"/>
    </source>
</evidence>
<feature type="binding site" evidence="10">
    <location>
        <position position="172"/>
    </location>
    <ligand>
        <name>[4Fe-4S] cluster</name>
        <dbReference type="ChEBI" id="CHEBI:49883"/>
        <label>3</label>
    </ligand>
</feature>
<feature type="binding site" evidence="10">
    <location>
        <position position="76"/>
    </location>
    <ligand>
        <name>[4Fe-4S] cluster</name>
        <dbReference type="ChEBI" id="CHEBI:49883"/>
        <label>1</label>
    </ligand>
</feature>
<dbReference type="Pfam" id="PF13187">
    <property type="entry name" value="Fer4_9"/>
    <property type="match status" value="1"/>
</dbReference>
<comment type="subcellular location">
    <subcellularLocation>
        <location evidence="10">Cell membrane</location>
    </subcellularLocation>
</comment>
<keyword evidence="3 10" id="KW-0479">Metal-binding</keyword>
<keyword evidence="11" id="KW-0812">Transmembrane</keyword>
<keyword evidence="2 10" id="KW-0004">4Fe-4S</keyword>
<dbReference type="PANTHER" id="PTHR43560:SF1">
    <property type="entry name" value="ION-TRANSLOCATING OXIDOREDUCTASE COMPLEX SUBUNIT B"/>
    <property type="match status" value="1"/>
</dbReference>
<dbReference type="GO" id="GO:0046872">
    <property type="term" value="F:metal ion binding"/>
    <property type="evidence" value="ECO:0007669"/>
    <property type="project" value="UniProtKB-KW"/>
</dbReference>
<keyword evidence="10" id="KW-1003">Cell membrane</keyword>
<gene>
    <name evidence="10" type="primary">rnfB</name>
    <name evidence="16" type="ORF">EKD02_01290</name>
    <name evidence="14" type="ORF">FP507_04395</name>
    <name evidence="15" type="ORF">GJ685_03105</name>
</gene>
<dbReference type="PROSITE" id="PS00198">
    <property type="entry name" value="4FE4S_FER_1"/>
    <property type="match status" value="2"/>
</dbReference>
<dbReference type="InterPro" id="IPR007202">
    <property type="entry name" value="4Fe-4S_dom"/>
</dbReference>
<dbReference type="GO" id="GO:0022900">
    <property type="term" value="P:electron transport chain"/>
    <property type="evidence" value="ECO:0007669"/>
    <property type="project" value="UniProtKB-UniRule"/>
</dbReference>
<dbReference type="PROSITE" id="PS51656">
    <property type="entry name" value="4FE4S"/>
    <property type="match status" value="1"/>
</dbReference>
<evidence type="ECO:0000256" key="3">
    <source>
        <dbReference type="ARBA" id="ARBA00022723"/>
    </source>
</evidence>
<dbReference type="EMBL" id="WUBZ01000007">
    <property type="protein sequence ID" value="MWV54052.1"/>
    <property type="molecule type" value="Genomic_DNA"/>
</dbReference>
<comment type="subunit">
    <text evidence="10">The complex is composed of six subunits: RnfA, RnfB, RnfC, RnfD, RnfE and RnfG.</text>
</comment>
<sequence>MISEAFIPAVTSLGSLALILGIIIYFVSKKFYVAEDPMVTIINGILPGVNCGACAYPSCNQFAEELVRTKDTTMTCPVGGADLAAKLGESLGIEMAEPKPVTCAVICQGNSDNARASAEYVGIQDCWAAMQAFAGPKQCRHSCLGLGSCIAWCDFNAMRIENGLIVIDKDLCTGCGACVPACPTGVLVMQQKKAERIFIACNSHDRGADTKRACDAGCTACQKCVKVCPEEAIVIENFVARIIQEKCTACGKCLEVCPSKVNCIVLEKDMVKSTNAS</sequence>
<evidence type="ECO:0000313" key="15">
    <source>
        <dbReference type="EMBL" id="MWV54052.1"/>
    </source>
</evidence>
<dbReference type="Proteomes" id="UP000327458">
    <property type="component" value="Unassembled WGS sequence"/>
</dbReference>
<dbReference type="GO" id="GO:0051539">
    <property type="term" value="F:4 iron, 4 sulfur cluster binding"/>
    <property type="evidence" value="ECO:0007669"/>
    <property type="project" value="UniProtKB-UniRule"/>
</dbReference>
<evidence type="ECO:0000256" key="5">
    <source>
        <dbReference type="ARBA" id="ARBA00022967"/>
    </source>
</evidence>
<reference evidence="15 19" key="3">
    <citation type="submission" date="2019-11" db="EMBL/GenBank/DDBJ databases">
        <title>Green- and brown-colored morphotypes of Chlorobia in the stratified aquatic ecosystems of Kandalaksha Gulf (White Sea): A model for study of the accessory genome evolution.</title>
        <authorList>
            <person name="Grouzdev D.S."/>
        </authorList>
    </citation>
    <scope>NUCLEOTIDE SEQUENCE [LARGE SCALE GENOMIC DNA]</scope>
    <source>
        <strain evidence="15 19">ZM</strain>
    </source>
</reference>
<feature type="binding site" evidence="10">
    <location>
        <position position="54"/>
    </location>
    <ligand>
        <name>[4Fe-4S] cluster</name>
        <dbReference type="ChEBI" id="CHEBI:49883"/>
        <label>1</label>
    </ligand>
</feature>
<dbReference type="CDD" id="cd10549">
    <property type="entry name" value="MtMvhB_like"/>
    <property type="match status" value="1"/>
</dbReference>
<protein>
    <recommendedName>
        <fullName evidence="10">Ion-translocating oxidoreductase complex subunit B</fullName>
        <ecNumber evidence="10">7.-.-.-</ecNumber>
    </recommendedName>
    <alternativeName>
        <fullName evidence="10">Rnf electron transport complex subunit B</fullName>
    </alternativeName>
</protein>
<keyword evidence="19" id="KW-1185">Reference proteome</keyword>
<dbReference type="GO" id="GO:0009055">
    <property type="term" value="F:electron transfer activity"/>
    <property type="evidence" value="ECO:0007669"/>
    <property type="project" value="InterPro"/>
</dbReference>
<feature type="binding site" evidence="10">
    <location>
        <position position="149"/>
    </location>
    <ligand>
        <name>[4Fe-4S] cluster</name>
        <dbReference type="ChEBI" id="CHEBI:49883"/>
        <label>2</label>
    </ligand>
</feature>
<evidence type="ECO:0000256" key="11">
    <source>
        <dbReference type="SAM" id="Phobius"/>
    </source>
</evidence>
<keyword evidence="4 10" id="KW-0677">Repeat</keyword>
<dbReference type="PANTHER" id="PTHR43560">
    <property type="entry name" value="ION-TRANSLOCATING OXIDOREDUCTASE COMPLEX SUBUNIT B"/>
    <property type="match status" value="1"/>
</dbReference>
<feature type="binding site" evidence="10">
    <location>
        <position position="143"/>
    </location>
    <ligand>
        <name>[4Fe-4S] cluster</name>
        <dbReference type="ChEBI" id="CHEBI:49883"/>
        <label>2</label>
    </ligand>
</feature>
<feature type="domain" description="4Fe-4S ferredoxin-type" evidence="12">
    <location>
        <begin position="163"/>
        <end position="192"/>
    </location>
</feature>
<keyword evidence="9 10" id="KW-0472">Membrane</keyword>
<feature type="binding site" evidence="10">
    <location>
        <position position="175"/>
    </location>
    <ligand>
        <name>[4Fe-4S] cluster</name>
        <dbReference type="ChEBI" id="CHEBI:49883"/>
        <label>3</label>
    </ligand>
</feature>
<keyword evidence="6 10" id="KW-0249">Electron transport</keyword>
<dbReference type="EMBL" id="RXYK01000001">
    <property type="protein sequence ID" value="RTY40060.1"/>
    <property type="molecule type" value="Genomic_DNA"/>
</dbReference>
<evidence type="ECO:0000256" key="8">
    <source>
        <dbReference type="ARBA" id="ARBA00023014"/>
    </source>
</evidence>
<dbReference type="SUPFAM" id="SSF54862">
    <property type="entry name" value="4Fe-4S ferredoxins"/>
    <property type="match status" value="1"/>
</dbReference>
<dbReference type="PROSITE" id="PS51379">
    <property type="entry name" value="4FE4S_FER_2"/>
    <property type="match status" value="3"/>
</dbReference>
<feature type="binding site" evidence="10">
    <location>
        <position position="139"/>
    </location>
    <ligand>
        <name>[4Fe-4S] cluster</name>
        <dbReference type="ChEBI" id="CHEBI:49883"/>
        <label>2</label>
    </ligand>
</feature>
<dbReference type="Pfam" id="PF04060">
    <property type="entry name" value="FeS"/>
    <property type="match status" value="1"/>
</dbReference>
<feature type="domain" description="4Fe-4S ferredoxin-type" evidence="12">
    <location>
        <begin position="210"/>
        <end position="237"/>
    </location>
</feature>
<evidence type="ECO:0000313" key="14">
    <source>
        <dbReference type="EMBL" id="KAA6232407.1"/>
    </source>
</evidence>
<dbReference type="Proteomes" id="UP000489351">
    <property type="component" value="Unassembled WGS sequence"/>
</dbReference>
<evidence type="ECO:0000256" key="4">
    <source>
        <dbReference type="ARBA" id="ARBA00022737"/>
    </source>
</evidence>
<dbReference type="Pfam" id="PF00037">
    <property type="entry name" value="Fer4"/>
    <property type="match status" value="1"/>
</dbReference>
<feature type="domain" description="4Fe-4S" evidence="13">
    <location>
        <begin position="34"/>
        <end position="93"/>
    </location>
</feature>
<dbReference type="Gene3D" id="1.10.15.40">
    <property type="entry name" value="Electron transport complex subunit B, putative Fe-S cluster"/>
    <property type="match status" value="1"/>
</dbReference>
<comment type="function">
    <text evidence="10">Part of a membrane-bound complex that couples electron transfer with translocation of ions across the membrane.</text>
</comment>
<dbReference type="GO" id="GO:0005886">
    <property type="term" value="C:plasma membrane"/>
    <property type="evidence" value="ECO:0007669"/>
    <property type="project" value="UniProtKB-SubCell"/>
</dbReference>
<comment type="caution">
    <text evidence="16">The sequence shown here is derived from an EMBL/GenBank/DDBJ whole genome shotgun (WGS) entry which is preliminary data.</text>
</comment>
<organism evidence="16 17">
    <name type="scientific">Chlorobium phaeovibrioides</name>
    <dbReference type="NCBI Taxonomy" id="1094"/>
    <lineage>
        <taxon>Bacteria</taxon>
        <taxon>Pseudomonadati</taxon>
        <taxon>Chlorobiota</taxon>
        <taxon>Chlorobiia</taxon>
        <taxon>Chlorobiales</taxon>
        <taxon>Chlorobiaceae</taxon>
        <taxon>Chlorobium/Pelodictyon group</taxon>
        <taxon>Chlorobium</taxon>
    </lineage>
</organism>
<feature type="binding site" evidence="10">
    <location>
        <position position="51"/>
    </location>
    <ligand>
        <name>[4Fe-4S] cluster</name>
        <dbReference type="ChEBI" id="CHEBI:49883"/>
        <label>1</label>
    </ligand>
</feature>
<feature type="binding site" evidence="10">
    <location>
        <position position="59"/>
    </location>
    <ligand>
        <name>[4Fe-4S] cluster</name>
        <dbReference type="ChEBI" id="CHEBI:49883"/>
        <label>1</label>
    </ligand>
</feature>
<evidence type="ECO:0000259" key="12">
    <source>
        <dbReference type="PROSITE" id="PS51379"/>
    </source>
</evidence>
<evidence type="ECO:0000313" key="19">
    <source>
        <dbReference type="Proteomes" id="UP000489351"/>
    </source>
</evidence>
<evidence type="ECO:0000313" key="17">
    <source>
        <dbReference type="Proteomes" id="UP000279908"/>
    </source>
</evidence>
<dbReference type="AlphaFoldDB" id="A0A3S0L3D8"/>
<reference evidence="16 17" key="1">
    <citation type="submission" date="2018-12" db="EMBL/GenBank/DDBJ databases">
        <authorList>
            <person name="Lunina O.N."/>
            <person name="Grouzdev D.S."/>
            <person name="Gorlenko V.M."/>
            <person name="Savvichev A.S."/>
        </authorList>
    </citation>
    <scope>NUCLEOTIDE SEQUENCE [LARGE SCALE GENOMIC DNA]</scope>
    <source>
        <strain evidence="16 17">BrKhr-17</strain>
    </source>
</reference>
<dbReference type="NCBIfam" id="NF005506">
    <property type="entry name" value="PRK07118.1-5"/>
    <property type="match status" value="1"/>
</dbReference>
<comment type="cofactor">
    <cofactor evidence="10">
        <name>[4Fe-4S] cluster</name>
        <dbReference type="ChEBI" id="CHEBI:49883"/>
    </cofactor>
    <text evidence="10">Binds 3 [4Fe-4S] clusters.</text>
</comment>
<comment type="similarity">
    <text evidence="10">Belongs to the 4Fe4S bacterial-type ferredoxin family. RnfB subfamily.</text>
</comment>
<accession>A0A3S0L3D8</accession>
<evidence type="ECO:0000256" key="2">
    <source>
        <dbReference type="ARBA" id="ARBA00022485"/>
    </source>
</evidence>
<evidence type="ECO:0000256" key="10">
    <source>
        <dbReference type="HAMAP-Rule" id="MF_00463"/>
    </source>
</evidence>
<dbReference type="Gene3D" id="3.30.70.20">
    <property type="match status" value="2"/>
</dbReference>
<comment type="caution">
    <text evidence="10">Lacks conserved residue(s) required for the propagation of feature annotation.</text>
</comment>
<keyword evidence="8 10" id="KW-0411">Iron-sulfur</keyword>
<evidence type="ECO:0000313" key="18">
    <source>
        <dbReference type="Proteomes" id="UP000327458"/>
    </source>
</evidence>